<dbReference type="EMBL" id="KZ613937">
    <property type="protein sequence ID" value="PMD48865.1"/>
    <property type="molecule type" value="Genomic_DNA"/>
</dbReference>
<protein>
    <submittedName>
        <fullName evidence="2">Uncharacterized protein</fullName>
    </submittedName>
</protein>
<evidence type="ECO:0000313" key="3">
    <source>
        <dbReference type="Proteomes" id="UP000235786"/>
    </source>
</evidence>
<feature type="region of interest" description="Disordered" evidence="1">
    <location>
        <begin position="1"/>
        <end position="26"/>
    </location>
</feature>
<dbReference type="AlphaFoldDB" id="A0A2J6SDL8"/>
<gene>
    <name evidence="2" type="ORF">L207DRAFT_18317</name>
</gene>
<organism evidence="2 3">
    <name type="scientific">Hyaloscypha variabilis (strain UAMH 11265 / GT02V1 / F)</name>
    <name type="common">Meliniomyces variabilis</name>
    <dbReference type="NCBI Taxonomy" id="1149755"/>
    <lineage>
        <taxon>Eukaryota</taxon>
        <taxon>Fungi</taxon>
        <taxon>Dikarya</taxon>
        <taxon>Ascomycota</taxon>
        <taxon>Pezizomycotina</taxon>
        <taxon>Leotiomycetes</taxon>
        <taxon>Helotiales</taxon>
        <taxon>Hyaloscyphaceae</taxon>
        <taxon>Hyaloscypha</taxon>
        <taxon>Hyaloscypha variabilis</taxon>
    </lineage>
</organism>
<evidence type="ECO:0000256" key="1">
    <source>
        <dbReference type="SAM" id="MobiDB-lite"/>
    </source>
</evidence>
<accession>A0A2J6SDL8</accession>
<keyword evidence="3" id="KW-1185">Reference proteome</keyword>
<name>A0A2J6SDL8_HYAVF</name>
<reference evidence="2 3" key="1">
    <citation type="submission" date="2016-04" db="EMBL/GenBank/DDBJ databases">
        <title>A degradative enzymes factory behind the ericoid mycorrhizal symbiosis.</title>
        <authorList>
            <consortium name="DOE Joint Genome Institute"/>
            <person name="Martino E."/>
            <person name="Morin E."/>
            <person name="Grelet G."/>
            <person name="Kuo A."/>
            <person name="Kohler A."/>
            <person name="Daghino S."/>
            <person name="Barry K."/>
            <person name="Choi C."/>
            <person name="Cichocki N."/>
            <person name="Clum A."/>
            <person name="Copeland A."/>
            <person name="Hainaut M."/>
            <person name="Haridas S."/>
            <person name="Labutti K."/>
            <person name="Lindquist E."/>
            <person name="Lipzen A."/>
            <person name="Khouja H.-R."/>
            <person name="Murat C."/>
            <person name="Ohm R."/>
            <person name="Olson A."/>
            <person name="Spatafora J."/>
            <person name="Veneault-Fourrey C."/>
            <person name="Henrissat B."/>
            <person name="Grigoriev I."/>
            <person name="Martin F."/>
            <person name="Perotto S."/>
        </authorList>
    </citation>
    <scope>NUCLEOTIDE SEQUENCE [LARGE SCALE GENOMIC DNA]</scope>
    <source>
        <strain evidence="2 3">F</strain>
    </source>
</reference>
<evidence type="ECO:0000313" key="2">
    <source>
        <dbReference type="EMBL" id="PMD48865.1"/>
    </source>
</evidence>
<proteinExistence type="predicted"/>
<dbReference type="Proteomes" id="UP000235786">
    <property type="component" value="Unassembled WGS sequence"/>
</dbReference>
<feature type="compositionally biased region" description="Polar residues" evidence="1">
    <location>
        <begin position="1"/>
        <end position="16"/>
    </location>
</feature>
<sequence length="167" mass="18615">MSTAIHSELPSATTHESAIPVPEESEDEAIIDRDAPLLCSECKSIFDHWYDRDAWSSARPVHSHHNIFSLRESSQNGCSVCALLLHGFSDNAVEHLLRNWPDLKGLVTVAKSLPGTGDGYEITLKFHPDPDDSEIEGPLEVIIDAFRSVWQLELSRMLLMPKRIGSL</sequence>